<proteinExistence type="predicted"/>
<comment type="caution">
    <text evidence="1">The sequence shown here is derived from an EMBL/GenBank/DDBJ whole genome shotgun (WGS) entry which is preliminary data.</text>
</comment>
<evidence type="ECO:0000313" key="1">
    <source>
        <dbReference type="EMBL" id="KAG5441767.1"/>
    </source>
</evidence>
<dbReference type="EMBL" id="NIRI02000076">
    <property type="protein sequence ID" value="KAG5441767.1"/>
    <property type="molecule type" value="Genomic_DNA"/>
</dbReference>
<sequence length="183" mass="20790">MPEKRQKGTQQLYSEQASAERSVILATASDCAGHLCVNVHQPNDPYSFMKQWSSLRSFACYEGARWPKWLEREFTDRKLCGLNPTSASRLPLSRLGQPGSIAVFQPSCFLQVAWQLGTERVLQPHGFFCYERPSVERWLEREFTDRKFRGSNPTSVSRLPLSKLGQPGSFLAFMLPSRGMAAR</sequence>
<dbReference type="OrthoDB" id="6258032at2759"/>
<name>A0A3R7C5W9_CLOSI</name>
<dbReference type="Proteomes" id="UP000286415">
    <property type="component" value="Unassembled WGS sequence"/>
</dbReference>
<keyword evidence="2" id="KW-1185">Reference proteome</keyword>
<gene>
    <name evidence="1" type="ORF">CSKR_113455</name>
</gene>
<reference evidence="1 2" key="1">
    <citation type="journal article" date="2018" name="Biotechnol. Adv.">
        <title>Improved genomic resources and new bioinformatic workflow for the carcinogenic parasite Clonorchis sinensis: Biotechnological implications.</title>
        <authorList>
            <person name="Wang D."/>
            <person name="Korhonen P.K."/>
            <person name="Gasser R.B."/>
            <person name="Young N.D."/>
        </authorList>
    </citation>
    <scope>NUCLEOTIDE SEQUENCE [LARGE SCALE GENOMIC DNA]</scope>
    <source>
        <strain evidence="1">Cs-k2</strain>
    </source>
</reference>
<protein>
    <submittedName>
        <fullName evidence="1">Uncharacterized protein</fullName>
    </submittedName>
</protein>
<organism evidence="1 2">
    <name type="scientific">Clonorchis sinensis</name>
    <name type="common">Chinese liver fluke</name>
    <dbReference type="NCBI Taxonomy" id="79923"/>
    <lineage>
        <taxon>Eukaryota</taxon>
        <taxon>Metazoa</taxon>
        <taxon>Spiralia</taxon>
        <taxon>Lophotrochozoa</taxon>
        <taxon>Platyhelminthes</taxon>
        <taxon>Trematoda</taxon>
        <taxon>Digenea</taxon>
        <taxon>Opisthorchiida</taxon>
        <taxon>Opisthorchiata</taxon>
        <taxon>Opisthorchiidae</taxon>
        <taxon>Clonorchis</taxon>
    </lineage>
</organism>
<dbReference type="AlphaFoldDB" id="A0A3R7C5W9"/>
<dbReference type="InParanoid" id="A0A3R7C5W9"/>
<reference evidence="1 2" key="2">
    <citation type="journal article" date="2021" name="Genomics">
        <title>High-quality reference genome for Clonorchis sinensis.</title>
        <authorList>
            <person name="Young N.D."/>
            <person name="Stroehlein A.J."/>
            <person name="Kinkar L."/>
            <person name="Wang T."/>
            <person name="Sohn W.M."/>
            <person name="Chang B.C.H."/>
            <person name="Kaur P."/>
            <person name="Weisz D."/>
            <person name="Dudchenko O."/>
            <person name="Aiden E.L."/>
            <person name="Korhonen P.K."/>
            <person name="Gasser R.B."/>
        </authorList>
    </citation>
    <scope>NUCLEOTIDE SEQUENCE [LARGE SCALE GENOMIC DNA]</scope>
    <source>
        <strain evidence="1">Cs-k2</strain>
    </source>
</reference>
<evidence type="ECO:0000313" key="2">
    <source>
        <dbReference type="Proteomes" id="UP000286415"/>
    </source>
</evidence>
<accession>A0A3R7C5W9</accession>